<gene>
    <name evidence="2" type="ORF">QQX98_006948</name>
</gene>
<dbReference type="PROSITE" id="PS50011">
    <property type="entry name" value="PROTEIN_KINASE_DOM"/>
    <property type="match status" value="1"/>
</dbReference>
<dbReference type="EMBL" id="JAZAVJ010000109">
    <property type="protein sequence ID" value="KAK7414162.1"/>
    <property type="molecule type" value="Genomic_DNA"/>
</dbReference>
<protein>
    <recommendedName>
        <fullName evidence="1">Protein kinase domain-containing protein</fullName>
    </recommendedName>
</protein>
<organism evidence="2 3">
    <name type="scientific">Neonectria punicea</name>
    <dbReference type="NCBI Taxonomy" id="979145"/>
    <lineage>
        <taxon>Eukaryota</taxon>
        <taxon>Fungi</taxon>
        <taxon>Dikarya</taxon>
        <taxon>Ascomycota</taxon>
        <taxon>Pezizomycotina</taxon>
        <taxon>Sordariomycetes</taxon>
        <taxon>Hypocreomycetidae</taxon>
        <taxon>Hypocreales</taxon>
        <taxon>Nectriaceae</taxon>
        <taxon>Neonectria</taxon>
    </lineage>
</organism>
<sequence length="332" mass="36862">MISTHHLEEISSGCREQVSLYIRWNSVRLVVHLHKSESPPGTALPPIENSFIERYNVACDAEDGDEADTLSNEILDAIVEAGRPIFDQIASPPTLTSTNLHTLLFPDEFAFCFRTLDGKAELIRSDSDGFGHPFQLNVDQDFNLPRFSTKDIQVLENILYNGYIARVAVDGKEMCSKAGDNKGPEAAQRELECLWKITTSPYTTTIRVPKLLGLIEVSAEKRAVGFVADFIPVSATWELSTLGSIEAVSEVAKDRRKKWASQVQETVHLLHQIGVVWGDGKASNVLIHRDTDDAWIIDFGGGWTDGWVTPELSGTVEGDDMAVEKIFEFLEV</sequence>
<reference evidence="2 3" key="1">
    <citation type="journal article" date="2025" name="Microbiol. Resour. Announc.">
        <title>Draft genome sequences for Neonectria magnoliae and Neonectria punicea, canker pathogens of Liriodendron tulipifera and Acer saccharum in West Virginia.</title>
        <authorList>
            <person name="Petronek H.M."/>
            <person name="Kasson M.T."/>
            <person name="Metheny A.M."/>
            <person name="Stauder C.M."/>
            <person name="Lovett B."/>
            <person name="Lynch S.C."/>
            <person name="Garnas J.R."/>
            <person name="Kasson L.R."/>
            <person name="Stajich J.E."/>
        </authorList>
    </citation>
    <scope>NUCLEOTIDE SEQUENCE [LARGE SCALE GENOMIC DNA]</scope>
    <source>
        <strain evidence="2 3">NRRL 64653</strain>
    </source>
</reference>
<evidence type="ECO:0000313" key="3">
    <source>
        <dbReference type="Proteomes" id="UP001498476"/>
    </source>
</evidence>
<name>A0ABR1GZB1_9HYPO</name>
<evidence type="ECO:0000313" key="2">
    <source>
        <dbReference type="EMBL" id="KAK7414162.1"/>
    </source>
</evidence>
<dbReference type="Pfam" id="PF00069">
    <property type="entry name" value="Pkinase"/>
    <property type="match status" value="1"/>
</dbReference>
<dbReference type="InterPro" id="IPR000719">
    <property type="entry name" value="Prot_kinase_dom"/>
</dbReference>
<dbReference type="Gene3D" id="1.10.510.10">
    <property type="entry name" value="Transferase(Phosphotransferase) domain 1"/>
    <property type="match status" value="1"/>
</dbReference>
<feature type="domain" description="Protein kinase" evidence="1">
    <location>
        <begin position="98"/>
        <end position="332"/>
    </location>
</feature>
<proteinExistence type="predicted"/>
<comment type="caution">
    <text evidence="2">The sequence shown here is derived from an EMBL/GenBank/DDBJ whole genome shotgun (WGS) entry which is preliminary data.</text>
</comment>
<accession>A0ABR1GZB1</accession>
<keyword evidence="3" id="KW-1185">Reference proteome</keyword>
<dbReference type="InterPro" id="IPR011009">
    <property type="entry name" value="Kinase-like_dom_sf"/>
</dbReference>
<evidence type="ECO:0000259" key="1">
    <source>
        <dbReference type="PROSITE" id="PS50011"/>
    </source>
</evidence>
<dbReference type="Proteomes" id="UP001498476">
    <property type="component" value="Unassembled WGS sequence"/>
</dbReference>
<dbReference type="SUPFAM" id="SSF56112">
    <property type="entry name" value="Protein kinase-like (PK-like)"/>
    <property type="match status" value="1"/>
</dbReference>